<protein>
    <submittedName>
        <fullName evidence="5">Dual specificity protein kinase splB</fullName>
    </submittedName>
</protein>
<dbReference type="InterPro" id="IPR043159">
    <property type="entry name" value="Lectin_gal-bd_sf"/>
</dbReference>
<evidence type="ECO:0000313" key="4">
    <source>
        <dbReference type="Proteomes" id="UP000085678"/>
    </source>
</evidence>
<feature type="compositionally biased region" description="Low complexity" evidence="1">
    <location>
        <begin position="362"/>
        <end position="375"/>
    </location>
</feature>
<evidence type="ECO:0000256" key="3">
    <source>
        <dbReference type="SAM" id="SignalP"/>
    </source>
</evidence>
<feature type="chain" id="PRO_5010331764" evidence="3">
    <location>
        <begin position="20"/>
        <end position="590"/>
    </location>
</feature>
<reference evidence="5" key="1">
    <citation type="submission" date="2025-08" db="UniProtKB">
        <authorList>
            <consortium name="RefSeq"/>
        </authorList>
    </citation>
    <scope>IDENTIFICATION</scope>
    <source>
        <tissue evidence="5">Gonads</tissue>
    </source>
</reference>
<keyword evidence="2" id="KW-1133">Transmembrane helix</keyword>
<keyword evidence="5" id="KW-0418">Kinase</keyword>
<evidence type="ECO:0000256" key="1">
    <source>
        <dbReference type="SAM" id="MobiDB-lite"/>
    </source>
</evidence>
<dbReference type="AlphaFoldDB" id="A0A1S3IVL5"/>
<dbReference type="GO" id="GO:0016301">
    <property type="term" value="F:kinase activity"/>
    <property type="evidence" value="ECO:0007669"/>
    <property type="project" value="UniProtKB-KW"/>
</dbReference>
<dbReference type="Gene3D" id="2.60.120.740">
    <property type="match status" value="1"/>
</dbReference>
<dbReference type="PANTHER" id="PTHR35711">
    <property type="entry name" value="EXPRESSED PROTEIN"/>
    <property type="match status" value="1"/>
</dbReference>
<organism evidence="4 5">
    <name type="scientific">Lingula anatina</name>
    <name type="common">Brachiopod</name>
    <name type="synonym">Lingula unguis</name>
    <dbReference type="NCBI Taxonomy" id="7574"/>
    <lineage>
        <taxon>Eukaryota</taxon>
        <taxon>Metazoa</taxon>
        <taxon>Spiralia</taxon>
        <taxon>Lophotrochozoa</taxon>
        <taxon>Brachiopoda</taxon>
        <taxon>Linguliformea</taxon>
        <taxon>Lingulata</taxon>
        <taxon>Lingulida</taxon>
        <taxon>Linguloidea</taxon>
        <taxon>Lingulidae</taxon>
        <taxon>Lingula</taxon>
    </lineage>
</organism>
<feature type="region of interest" description="Disordered" evidence="1">
    <location>
        <begin position="278"/>
        <end position="333"/>
    </location>
</feature>
<feature type="transmembrane region" description="Helical" evidence="2">
    <location>
        <begin position="512"/>
        <end position="535"/>
    </location>
</feature>
<keyword evidence="4" id="KW-1185">Reference proteome</keyword>
<evidence type="ECO:0000256" key="2">
    <source>
        <dbReference type="SAM" id="Phobius"/>
    </source>
</evidence>
<dbReference type="Proteomes" id="UP000085678">
    <property type="component" value="Unplaced"/>
</dbReference>
<feature type="compositionally biased region" description="Basic residues" evidence="1">
    <location>
        <begin position="317"/>
        <end position="333"/>
    </location>
</feature>
<dbReference type="KEGG" id="lak:106167367"/>
<feature type="compositionally biased region" description="Acidic residues" evidence="1">
    <location>
        <begin position="278"/>
        <end position="313"/>
    </location>
</feature>
<name>A0A1S3IVL5_LINAN</name>
<keyword evidence="3" id="KW-0732">Signal</keyword>
<feature type="compositionally biased region" description="Pro residues" evidence="1">
    <location>
        <begin position="402"/>
        <end position="425"/>
    </location>
</feature>
<feature type="compositionally biased region" description="Low complexity" evidence="1">
    <location>
        <begin position="391"/>
        <end position="401"/>
    </location>
</feature>
<keyword evidence="2" id="KW-0812">Transmembrane</keyword>
<proteinExistence type="predicted"/>
<feature type="region of interest" description="Disordered" evidence="1">
    <location>
        <begin position="362"/>
        <end position="480"/>
    </location>
</feature>
<keyword evidence="2" id="KW-0472">Membrane</keyword>
<gene>
    <name evidence="5" type="primary">LOC106167367</name>
</gene>
<dbReference type="GeneID" id="106167367"/>
<evidence type="ECO:0000313" key="5">
    <source>
        <dbReference type="RefSeq" id="XP_013401584.1"/>
    </source>
</evidence>
<sequence>MEALHTLIILVILWTGTESTHLTWQLDQSSPAHTVTTCTGQNLALHCSSNTIIRLRNMKMSASTECPNHNCRGWLCMARCYVSPALQQKLATSCSGRQACNLTITTNDMRRGSTNTINYNHLEVGYDCEPTKTISTPMCSSININSTLPINLTSSRYPSPSVQVHNCSCKVTPPANSVILLEAVDVSMGGSIHFYSRHRAVCRYLAKLTINETKIVSWHGLNYLQTSTYHAACTNLTNYITQFSDAHHLSLEYDSVPNSNSRFWIKLSAYQWVSGDNDDEDFDMHDDNDEDNDHDDDDDDDDDHDDDDDDDDDDHHRSRRSHGHHGSRGSHHNIIKRRTWLNVQCQDNHVVSGGPWTDAWTTTTTSVPTRGPVSTRGPIPTRPVSTRMPIPTTLAPTRGPTPTTPVPTRGPIPTSPSPTRGPIPTTPASTRGPIPTRPVPTSGPILIKPVPTSGPEKLPNPTQGPKIPPIPPEEVPTNPKVQVAGNEKQTDGEKTMKETEKLERPGLKHEHILILVGVLAAAFLVMMVVGAFFLYRNCRSSPVVGTIKFNGAYDNAIYQNAVNEKPAKEKETFAYDNVVYAIPSEEKVKL</sequence>
<dbReference type="PANTHER" id="PTHR35711:SF1">
    <property type="entry name" value="ECTODERMAL, ISOFORM F"/>
    <property type="match status" value="1"/>
</dbReference>
<keyword evidence="5" id="KW-0808">Transferase</keyword>
<dbReference type="RefSeq" id="XP_013401584.1">
    <property type="nucleotide sequence ID" value="XM_013546130.2"/>
</dbReference>
<accession>A0A1S3IVL5</accession>
<feature type="signal peptide" evidence="3">
    <location>
        <begin position="1"/>
        <end position="19"/>
    </location>
</feature>
<dbReference type="InParanoid" id="A0A1S3IVL5"/>
<dbReference type="CDD" id="cd22823">
    <property type="entry name" value="Gal_Rha_Lectin"/>
    <property type="match status" value="1"/>
</dbReference>